<accession>A0A2H3K3T1</accession>
<keyword evidence="4" id="KW-0808">Transferase</keyword>
<gene>
    <name evidence="8" type="ORF">WOLCODRAFT_121473</name>
</gene>
<evidence type="ECO:0000313" key="9">
    <source>
        <dbReference type="Proteomes" id="UP000218811"/>
    </source>
</evidence>
<evidence type="ECO:0008006" key="10">
    <source>
        <dbReference type="Google" id="ProtNLM"/>
    </source>
</evidence>
<dbReference type="AlphaFoldDB" id="A0A2H3K3T1"/>
<dbReference type="GO" id="GO:0050501">
    <property type="term" value="F:hyaluronan synthase activity"/>
    <property type="evidence" value="ECO:0007669"/>
    <property type="project" value="TreeGrafter"/>
</dbReference>
<dbReference type="GO" id="GO:0005886">
    <property type="term" value="C:plasma membrane"/>
    <property type="evidence" value="ECO:0007669"/>
    <property type="project" value="UniProtKB-SubCell"/>
</dbReference>
<feature type="non-terminal residue" evidence="8">
    <location>
        <position position="450"/>
    </location>
</feature>
<dbReference type="EMBL" id="KB468135">
    <property type="protein sequence ID" value="PCH43077.1"/>
    <property type="molecule type" value="Genomic_DNA"/>
</dbReference>
<dbReference type="Proteomes" id="UP000218811">
    <property type="component" value="Unassembled WGS sequence"/>
</dbReference>
<dbReference type="STRING" id="742152.A0A2H3K3T1"/>
<feature type="compositionally biased region" description="Basic residues" evidence="6">
    <location>
        <begin position="391"/>
        <end position="402"/>
    </location>
</feature>
<keyword evidence="2" id="KW-1003">Cell membrane</keyword>
<keyword evidence="7" id="KW-0812">Transmembrane</keyword>
<protein>
    <recommendedName>
        <fullName evidence="10">Glycosyltransferase family 2 protein</fullName>
    </recommendedName>
</protein>
<dbReference type="GO" id="GO:0030213">
    <property type="term" value="P:hyaluronan biosynthetic process"/>
    <property type="evidence" value="ECO:0007669"/>
    <property type="project" value="TreeGrafter"/>
</dbReference>
<evidence type="ECO:0000256" key="1">
    <source>
        <dbReference type="ARBA" id="ARBA00004236"/>
    </source>
</evidence>
<keyword evidence="3" id="KW-0328">Glycosyltransferase</keyword>
<name>A0A2H3K3T1_WOLCO</name>
<feature type="transmembrane region" description="Helical" evidence="7">
    <location>
        <begin position="332"/>
        <end position="354"/>
    </location>
</feature>
<evidence type="ECO:0000256" key="6">
    <source>
        <dbReference type="SAM" id="MobiDB-lite"/>
    </source>
</evidence>
<evidence type="ECO:0000256" key="7">
    <source>
        <dbReference type="SAM" id="Phobius"/>
    </source>
</evidence>
<evidence type="ECO:0000313" key="8">
    <source>
        <dbReference type="EMBL" id="PCH43077.1"/>
    </source>
</evidence>
<evidence type="ECO:0000256" key="3">
    <source>
        <dbReference type="ARBA" id="ARBA00022676"/>
    </source>
</evidence>
<reference evidence="8 9" key="1">
    <citation type="journal article" date="2012" name="Science">
        <title>The Paleozoic origin of enzymatic lignin decomposition reconstructed from 31 fungal genomes.</title>
        <authorList>
            <person name="Floudas D."/>
            <person name="Binder M."/>
            <person name="Riley R."/>
            <person name="Barry K."/>
            <person name="Blanchette R.A."/>
            <person name="Henrissat B."/>
            <person name="Martinez A.T."/>
            <person name="Otillar R."/>
            <person name="Spatafora J.W."/>
            <person name="Yadav J.S."/>
            <person name="Aerts A."/>
            <person name="Benoit I."/>
            <person name="Boyd A."/>
            <person name="Carlson A."/>
            <person name="Copeland A."/>
            <person name="Coutinho P.M."/>
            <person name="de Vries R.P."/>
            <person name="Ferreira P."/>
            <person name="Findley K."/>
            <person name="Foster B."/>
            <person name="Gaskell J."/>
            <person name="Glotzer D."/>
            <person name="Gorecki P."/>
            <person name="Heitman J."/>
            <person name="Hesse C."/>
            <person name="Hori C."/>
            <person name="Igarashi K."/>
            <person name="Jurgens J.A."/>
            <person name="Kallen N."/>
            <person name="Kersten P."/>
            <person name="Kohler A."/>
            <person name="Kuees U."/>
            <person name="Kumar T.K.A."/>
            <person name="Kuo A."/>
            <person name="LaButti K."/>
            <person name="Larrondo L.F."/>
            <person name="Lindquist E."/>
            <person name="Ling A."/>
            <person name="Lombard V."/>
            <person name="Lucas S."/>
            <person name="Lundell T."/>
            <person name="Martin R."/>
            <person name="McLaughlin D.J."/>
            <person name="Morgenstern I."/>
            <person name="Morin E."/>
            <person name="Murat C."/>
            <person name="Nagy L.G."/>
            <person name="Nolan M."/>
            <person name="Ohm R.A."/>
            <person name="Patyshakuliyeva A."/>
            <person name="Rokas A."/>
            <person name="Ruiz-Duenas F.J."/>
            <person name="Sabat G."/>
            <person name="Salamov A."/>
            <person name="Samejima M."/>
            <person name="Schmutz J."/>
            <person name="Slot J.C."/>
            <person name="St John F."/>
            <person name="Stenlid J."/>
            <person name="Sun H."/>
            <person name="Sun S."/>
            <person name="Syed K."/>
            <person name="Tsang A."/>
            <person name="Wiebenga A."/>
            <person name="Young D."/>
            <person name="Pisabarro A."/>
            <person name="Eastwood D.C."/>
            <person name="Martin F."/>
            <person name="Cullen D."/>
            <person name="Grigoriev I.V."/>
            <person name="Hibbett D.S."/>
        </authorList>
    </citation>
    <scope>NUCLEOTIDE SEQUENCE [LARGE SCALE GENOMIC DNA]</scope>
    <source>
        <strain evidence="8 9">MD-104</strain>
    </source>
</reference>
<dbReference type="SUPFAM" id="SSF53448">
    <property type="entry name" value="Nucleotide-diphospho-sugar transferases"/>
    <property type="match status" value="1"/>
</dbReference>
<feature type="region of interest" description="Disordered" evidence="6">
    <location>
        <begin position="427"/>
        <end position="450"/>
    </location>
</feature>
<dbReference type="Pfam" id="PF03142">
    <property type="entry name" value="Chitin_synth_2"/>
    <property type="match status" value="1"/>
</dbReference>
<evidence type="ECO:0000256" key="2">
    <source>
        <dbReference type="ARBA" id="ARBA00022475"/>
    </source>
</evidence>
<feature type="region of interest" description="Disordered" evidence="6">
    <location>
        <begin position="391"/>
        <end position="414"/>
    </location>
</feature>
<proteinExistence type="predicted"/>
<keyword evidence="7" id="KW-1133">Transmembrane helix</keyword>
<evidence type="ECO:0000256" key="4">
    <source>
        <dbReference type="ARBA" id="ARBA00022679"/>
    </source>
</evidence>
<dbReference type="InterPro" id="IPR029044">
    <property type="entry name" value="Nucleotide-diphossugar_trans"/>
</dbReference>
<keyword evidence="9" id="KW-1185">Reference proteome</keyword>
<feature type="transmembrane region" description="Helical" evidence="7">
    <location>
        <begin position="307"/>
        <end position="326"/>
    </location>
</feature>
<evidence type="ECO:0000256" key="5">
    <source>
        <dbReference type="ARBA" id="ARBA00023136"/>
    </source>
</evidence>
<organism evidence="8 9">
    <name type="scientific">Wolfiporia cocos (strain MD-104)</name>
    <name type="common">Brown rot fungus</name>
    <dbReference type="NCBI Taxonomy" id="742152"/>
    <lineage>
        <taxon>Eukaryota</taxon>
        <taxon>Fungi</taxon>
        <taxon>Dikarya</taxon>
        <taxon>Basidiomycota</taxon>
        <taxon>Agaricomycotina</taxon>
        <taxon>Agaricomycetes</taxon>
        <taxon>Polyporales</taxon>
        <taxon>Phaeolaceae</taxon>
        <taxon>Wolfiporia</taxon>
    </lineage>
</organism>
<sequence>MFTAFMVGAYALGTKDAMLTTDSDTYVYPDAVKNMMALLFSDCRLAGVTGDVRIWNKSDSFLALMSSIRYWFAFNVERACQSAFGCVGCLSGPLGLYKTSDLISVLSPWILQSFLGKETTFGDDRHLSNRILSLGHKTGYTHLAMCDSDTPAGYVRWVKQQTRWSKSFFREAFWFPKSFAYHRFVSIASWSRYCWLTVETTKQFLYPMVLTATVLQMLYRPSSWIRPLIWLATMFGVALIKSIYGVVCLRDPRQFLFGIYGFMYFFGLLPSKLFACFTVHITNWGTSARSKSEFARPESFLSRTTHVGHLVVWYLMLSVGLSYLLATVFHQPFFWLVSILGVALSGQAYSDVIIGESKYAMYMIKKKWKARRAAKAGIEDVEKVAGKTKQRRGLKFRRNKKRADKEKAALSSEIPPVAEIEEIVTPSASVDVPSTDDTDAHAGPSVLPSV</sequence>
<dbReference type="PANTHER" id="PTHR22913">
    <property type="entry name" value="HYALURONAN SYNTHASE"/>
    <property type="match status" value="1"/>
</dbReference>
<feature type="transmembrane region" description="Helical" evidence="7">
    <location>
        <begin position="228"/>
        <end position="247"/>
    </location>
</feature>
<dbReference type="OrthoDB" id="9876900at2759"/>
<comment type="subcellular location">
    <subcellularLocation>
        <location evidence="1">Cell membrane</location>
    </subcellularLocation>
</comment>
<feature type="transmembrane region" description="Helical" evidence="7">
    <location>
        <begin position="259"/>
        <end position="286"/>
    </location>
</feature>
<keyword evidence="5 7" id="KW-0472">Membrane</keyword>
<dbReference type="PANTHER" id="PTHR22913:SF12">
    <property type="entry name" value="MANNURONAN SYNTHASE"/>
    <property type="match status" value="1"/>
</dbReference>
<dbReference type="GO" id="GO:0085029">
    <property type="term" value="P:extracellular matrix assembly"/>
    <property type="evidence" value="ECO:0007669"/>
    <property type="project" value="TreeGrafter"/>
</dbReference>